<proteinExistence type="predicted"/>
<protein>
    <submittedName>
        <fullName evidence="6">Acetyl-coenzyme A transporter 1-like</fullName>
    </submittedName>
</protein>
<dbReference type="GO" id="GO:0035348">
    <property type="term" value="P:acetyl-CoA transmembrane transport"/>
    <property type="evidence" value="ECO:0007669"/>
    <property type="project" value="InterPro"/>
</dbReference>
<accession>A0A6G0YFX6</accession>
<keyword evidence="4 5" id="KW-0472">Membrane</keyword>
<feature type="transmembrane region" description="Helical" evidence="5">
    <location>
        <begin position="100"/>
        <end position="120"/>
    </location>
</feature>
<evidence type="ECO:0000256" key="2">
    <source>
        <dbReference type="ARBA" id="ARBA00022692"/>
    </source>
</evidence>
<comment type="caution">
    <text evidence="6">The sequence shown here is derived from an EMBL/GenBank/DDBJ whole genome shotgun (WGS) entry which is preliminary data.</text>
</comment>
<feature type="transmembrane region" description="Helical" evidence="5">
    <location>
        <begin position="68"/>
        <end position="88"/>
    </location>
</feature>
<gene>
    <name evidence="6" type="ORF">FWK35_00017906</name>
</gene>
<sequence length="512" mass="58639">MIKITHISHIESLIEKHETPVKANSKGDKKNIFVLLVLYTLQGVPLGLSLAIPIIIQNMRLSSFKEQAKFSLAVWPFSLKILWAPLVDSLFIRKLGRRKSWLIPVQYFLGIFFFITGYYINEWLYNGSKLNINALTLLFFILNFLAATQDIIVDGWALTMLKKQNISYASMCNSAGQTFGIFLGYNLSVLLISESFWNKWWRTSPLPDGVITLQGFFYFWGIIYIVITTLVAIFKYEKDYLTEFDAINLSILKTYMLLFSIMKLPSIKMFTIILFTIKMSFCSVDAAFKLKLINCGITKDEIASIDLLIIPLNICLPFLIAKFTSKEKPLKNYFNTIPYRLIFGVILAIIVYLTPYFLVQTGSLLITYKVFLVLMYSLQQLSVNIMTLTSMAFYASISDPKIGGTNMTLLATISNLGNAWSKTGALWLIELLTIKRCSIGPRQFCSSLNNQNEMCSLFGGTCEVFIDGFYIETIICTIYGIIWIFIFRKIINNLQSKHVKEWHVEIKSKEIY</sequence>
<reference evidence="6 7" key="1">
    <citation type="submission" date="2019-08" db="EMBL/GenBank/DDBJ databases">
        <title>Whole genome of Aphis craccivora.</title>
        <authorList>
            <person name="Voronova N.V."/>
            <person name="Shulinski R.S."/>
            <person name="Bandarenka Y.V."/>
            <person name="Zhorov D.G."/>
            <person name="Warner D."/>
        </authorList>
    </citation>
    <scope>NUCLEOTIDE SEQUENCE [LARGE SCALE GENOMIC DNA]</scope>
    <source>
        <strain evidence="6">180601</strain>
        <tissue evidence="6">Whole Body</tissue>
    </source>
</reference>
<dbReference type="InterPro" id="IPR036259">
    <property type="entry name" value="MFS_trans_sf"/>
</dbReference>
<dbReference type="EMBL" id="VUJU01004261">
    <property type="protein sequence ID" value="KAF0754978.1"/>
    <property type="molecule type" value="Genomic_DNA"/>
</dbReference>
<dbReference type="PANTHER" id="PTHR12778">
    <property type="entry name" value="SOLUTE CARRIER FAMILY 33 ACETYL-COA TRANSPORTER -RELATED"/>
    <property type="match status" value="1"/>
</dbReference>
<dbReference type="PANTHER" id="PTHR12778:SF9">
    <property type="entry name" value="ACETYL-COENZYME A TRANSPORTER 1"/>
    <property type="match status" value="1"/>
</dbReference>
<feature type="transmembrane region" description="Helical" evidence="5">
    <location>
        <begin position="32"/>
        <end position="56"/>
    </location>
</feature>
<evidence type="ECO:0000256" key="1">
    <source>
        <dbReference type="ARBA" id="ARBA00004141"/>
    </source>
</evidence>
<dbReference type="AlphaFoldDB" id="A0A6G0YFX6"/>
<evidence type="ECO:0000256" key="4">
    <source>
        <dbReference type="ARBA" id="ARBA00023136"/>
    </source>
</evidence>
<dbReference type="InterPro" id="IPR024371">
    <property type="entry name" value="AcetylCoA_trans_1-like"/>
</dbReference>
<feature type="transmembrane region" description="Helical" evidence="5">
    <location>
        <begin position="179"/>
        <end position="197"/>
    </location>
</feature>
<dbReference type="OrthoDB" id="6415790at2759"/>
<dbReference type="Proteomes" id="UP000478052">
    <property type="component" value="Unassembled WGS sequence"/>
</dbReference>
<dbReference type="InterPro" id="IPR004752">
    <property type="entry name" value="AmpG_permease/AT-1"/>
</dbReference>
<keyword evidence="2 5" id="KW-0812">Transmembrane</keyword>
<organism evidence="6 7">
    <name type="scientific">Aphis craccivora</name>
    <name type="common">Cowpea aphid</name>
    <dbReference type="NCBI Taxonomy" id="307492"/>
    <lineage>
        <taxon>Eukaryota</taxon>
        <taxon>Metazoa</taxon>
        <taxon>Ecdysozoa</taxon>
        <taxon>Arthropoda</taxon>
        <taxon>Hexapoda</taxon>
        <taxon>Insecta</taxon>
        <taxon>Pterygota</taxon>
        <taxon>Neoptera</taxon>
        <taxon>Paraneoptera</taxon>
        <taxon>Hemiptera</taxon>
        <taxon>Sternorrhyncha</taxon>
        <taxon>Aphidomorpha</taxon>
        <taxon>Aphidoidea</taxon>
        <taxon>Aphididae</taxon>
        <taxon>Aphidini</taxon>
        <taxon>Aphis</taxon>
        <taxon>Aphis</taxon>
    </lineage>
</organism>
<name>A0A6G0YFX6_APHCR</name>
<evidence type="ECO:0000256" key="5">
    <source>
        <dbReference type="SAM" id="Phobius"/>
    </source>
</evidence>
<feature type="transmembrane region" description="Helical" evidence="5">
    <location>
        <begin position="217"/>
        <end position="234"/>
    </location>
</feature>
<evidence type="ECO:0000313" key="6">
    <source>
        <dbReference type="EMBL" id="KAF0754978.1"/>
    </source>
</evidence>
<dbReference type="GO" id="GO:0008521">
    <property type="term" value="F:acetyl-CoA transmembrane transporter activity"/>
    <property type="evidence" value="ECO:0007669"/>
    <property type="project" value="InterPro"/>
</dbReference>
<dbReference type="Pfam" id="PF13000">
    <property type="entry name" value="Acatn"/>
    <property type="match status" value="2"/>
</dbReference>
<feature type="transmembrane region" description="Helical" evidence="5">
    <location>
        <begin position="302"/>
        <end position="321"/>
    </location>
</feature>
<keyword evidence="3 5" id="KW-1133">Transmembrane helix</keyword>
<feature type="transmembrane region" description="Helical" evidence="5">
    <location>
        <begin position="132"/>
        <end position="158"/>
    </location>
</feature>
<dbReference type="SUPFAM" id="SSF103473">
    <property type="entry name" value="MFS general substrate transporter"/>
    <property type="match status" value="1"/>
</dbReference>
<keyword evidence="7" id="KW-1185">Reference proteome</keyword>
<evidence type="ECO:0000256" key="3">
    <source>
        <dbReference type="ARBA" id="ARBA00022989"/>
    </source>
</evidence>
<evidence type="ECO:0000313" key="7">
    <source>
        <dbReference type="Proteomes" id="UP000478052"/>
    </source>
</evidence>
<dbReference type="GO" id="GO:0016020">
    <property type="term" value="C:membrane"/>
    <property type="evidence" value="ECO:0007669"/>
    <property type="project" value="UniProtKB-SubCell"/>
</dbReference>
<comment type="subcellular location">
    <subcellularLocation>
        <location evidence="1">Membrane</location>
        <topology evidence="1">Multi-pass membrane protein</topology>
    </subcellularLocation>
</comment>
<feature type="transmembrane region" description="Helical" evidence="5">
    <location>
        <begin position="469"/>
        <end position="487"/>
    </location>
</feature>
<feature type="transmembrane region" description="Helical" evidence="5">
    <location>
        <begin position="341"/>
        <end position="359"/>
    </location>
</feature>